<accession>A0A1V9X9F1</accession>
<dbReference type="CDD" id="cd06257">
    <property type="entry name" value="DnaJ"/>
    <property type="match status" value="1"/>
</dbReference>
<dbReference type="Pfam" id="PF00226">
    <property type="entry name" value="DnaJ"/>
    <property type="match status" value="1"/>
</dbReference>
<dbReference type="FunCoup" id="A0A1V9X9F1">
    <property type="interactions" value="2204"/>
</dbReference>
<dbReference type="SMART" id="SM00271">
    <property type="entry name" value="DnaJ"/>
    <property type="match status" value="1"/>
</dbReference>
<organism evidence="3 4">
    <name type="scientific">Tropilaelaps mercedesae</name>
    <dbReference type="NCBI Taxonomy" id="418985"/>
    <lineage>
        <taxon>Eukaryota</taxon>
        <taxon>Metazoa</taxon>
        <taxon>Ecdysozoa</taxon>
        <taxon>Arthropoda</taxon>
        <taxon>Chelicerata</taxon>
        <taxon>Arachnida</taxon>
        <taxon>Acari</taxon>
        <taxon>Parasitiformes</taxon>
        <taxon>Mesostigmata</taxon>
        <taxon>Gamasina</taxon>
        <taxon>Dermanyssoidea</taxon>
        <taxon>Laelapidae</taxon>
        <taxon>Tropilaelaps</taxon>
    </lineage>
</organism>
<evidence type="ECO:0000256" key="1">
    <source>
        <dbReference type="SAM" id="MobiDB-lite"/>
    </source>
</evidence>
<reference evidence="3 4" key="1">
    <citation type="journal article" date="2017" name="Gigascience">
        <title>Draft genome of the honey bee ectoparasitic mite, Tropilaelaps mercedesae, is shaped by the parasitic life history.</title>
        <authorList>
            <person name="Dong X."/>
            <person name="Armstrong S.D."/>
            <person name="Xia D."/>
            <person name="Makepeace B.L."/>
            <person name="Darby A.C."/>
            <person name="Kadowaki T."/>
        </authorList>
    </citation>
    <scope>NUCLEOTIDE SEQUENCE [LARGE SCALE GENOMIC DNA]</scope>
    <source>
        <strain evidence="3">Wuxi-XJTLU</strain>
    </source>
</reference>
<dbReference type="Gene3D" id="1.10.287.110">
    <property type="entry name" value="DnaJ domain"/>
    <property type="match status" value="1"/>
</dbReference>
<dbReference type="InterPro" id="IPR001623">
    <property type="entry name" value="DnaJ_domain"/>
</dbReference>
<dbReference type="InParanoid" id="A0A1V9X9F1"/>
<evidence type="ECO:0000313" key="4">
    <source>
        <dbReference type="Proteomes" id="UP000192247"/>
    </source>
</evidence>
<dbReference type="InterPro" id="IPR036869">
    <property type="entry name" value="J_dom_sf"/>
</dbReference>
<comment type="caution">
    <text evidence="3">The sequence shown here is derived from an EMBL/GenBank/DDBJ whole genome shotgun (WGS) entry which is preliminary data.</text>
</comment>
<name>A0A1V9X9F1_9ACAR</name>
<keyword evidence="4" id="KW-1185">Reference proteome</keyword>
<feature type="region of interest" description="Disordered" evidence="1">
    <location>
        <begin position="193"/>
        <end position="260"/>
    </location>
</feature>
<dbReference type="PANTHER" id="PTHR15606:SF4">
    <property type="entry name" value="DNAJ HOMOLOG SUBFAMILY C MEMBER 8"/>
    <property type="match status" value="1"/>
</dbReference>
<dbReference type="InterPro" id="IPR042858">
    <property type="entry name" value="DNAJC8"/>
</dbReference>
<dbReference type="OrthoDB" id="342454at2759"/>
<dbReference type="EMBL" id="MNPL01018405">
    <property type="protein sequence ID" value="OQR70174.1"/>
    <property type="molecule type" value="Genomic_DNA"/>
</dbReference>
<dbReference type="Proteomes" id="UP000192247">
    <property type="component" value="Unassembled WGS sequence"/>
</dbReference>
<feature type="domain" description="J" evidence="2">
    <location>
        <begin position="76"/>
        <end position="134"/>
    </location>
</feature>
<sequence length="260" mass="29902">MAFYGGGGGAGYPGHPGIPGYPPYMQMPGPTATAGDVALSQFMSEVKEIEKRDERMTSPGQIERLLRPGSTYFNLNPFEVLQLDPSASMDDIKKRYRQLSILLHPDKNPDHKERAQAAFDIVKKANEALKDDSMRAKALAIVNEAKEMTDAQLNEKRRKNRGEGIPEDDPEVYKKTVWVQTTKLFAELERKRRAQEDRDMVERKRKREKELEDEASKKAEQEWQKNFEESREGRVSSWQTFTKKKKSKALKPPKTKMENR</sequence>
<evidence type="ECO:0000259" key="2">
    <source>
        <dbReference type="PROSITE" id="PS50076"/>
    </source>
</evidence>
<dbReference type="PROSITE" id="PS50076">
    <property type="entry name" value="DNAJ_2"/>
    <property type="match status" value="1"/>
</dbReference>
<feature type="compositionally biased region" description="Basic and acidic residues" evidence="1">
    <location>
        <begin position="193"/>
        <end position="234"/>
    </location>
</feature>
<evidence type="ECO:0000313" key="3">
    <source>
        <dbReference type="EMBL" id="OQR70174.1"/>
    </source>
</evidence>
<dbReference type="AlphaFoldDB" id="A0A1V9X9F1"/>
<dbReference type="PRINTS" id="PR00625">
    <property type="entry name" value="JDOMAIN"/>
</dbReference>
<dbReference type="STRING" id="418985.A0A1V9X9F1"/>
<proteinExistence type="predicted"/>
<dbReference type="SUPFAM" id="SSF46565">
    <property type="entry name" value="Chaperone J-domain"/>
    <property type="match status" value="1"/>
</dbReference>
<gene>
    <name evidence="3" type="ORF">BIW11_11800</name>
</gene>
<feature type="compositionally biased region" description="Basic residues" evidence="1">
    <location>
        <begin position="242"/>
        <end position="254"/>
    </location>
</feature>
<dbReference type="PANTHER" id="PTHR15606">
    <property type="entry name" value="DNAJ HOMOLOG SUBFAMILY C MEMBER 8/LIPOPOLYSACCHARIDE SPECIFIC RESPONSE-7-RELATED"/>
    <property type="match status" value="1"/>
</dbReference>
<dbReference type="GO" id="GO:0005634">
    <property type="term" value="C:nucleus"/>
    <property type="evidence" value="ECO:0007669"/>
    <property type="project" value="TreeGrafter"/>
</dbReference>
<protein>
    <submittedName>
        <fullName evidence="3">DnaJsubfamily C member 8-like</fullName>
    </submittedName>
</protein>